<proteinExistence type="predicted"/>
<name>A0A0G0KMC1_9BACT</name>
<reference evidence="1 2" key="1">
    <citation type="journal article" date="2015" name="Nature">
        <title>rRNA introns, odd ribosomes, and small enigmatic genomes across a large radiation of phyla.</title>
        <authorList>
            <person name="Brown C.T."/>
            <person name="Hug L.A."/>
            <person name="Thomas B.C."/>
            <person name="Sharon I."/>
            <person name="Castelle C.J."/>
            <person name="Singh A."/>
            <person name="Wilkins M.J."/>
            <person name="Williams K.H."/>
            <person name="Banfield J.F."/>
        </authorList>
    </citation>
    <scope>NUCLEOTIDE SEQUENCE [LARGE SCALE GENOMIC DNA]</scope>
</reference>
<dbReference type="EMBL" id="LBTX01000006">
    <property type="protein sequence ID" value="KKQ50344.1"/>
    <property type="molecule type" value="Genomic_DNA"/>
</dbReference>
<sequence length="129" mass="14917">MITICSNKKGITIDFPAKIFKDYLVKIGKDSGEILDDVDIDKILVWTYDDFTAGKNSLDDLSDICNYLHTLLKVSNYSDLEKALHYGSELSFYIRDIKTRTDSFVSESMVILKEYIEKIRNIEKCEENK</sequence>
<protein>
    <submittedName>
        <fullName evidence="1">Uncharacterized protein</fullName>
    </submittedName>
</protein>
<dbReference type="Proteomes" id="UP000034231">
    <property type="component" value="Unassembled WGS sequence"/>
</dbReference>
<dbReference type="AlphaFoldDB" id="A0A0G0KMC1"/>
<evidence type="ECO:0000313" key="2">
    <source>
        <dbReference type="Proteomes" id="UP000034231"/>
    </source>
</evidence>
<organism evidence="1 2">
    <name type="scientific">Candidatus Shapirobacteria bacterium GW2011_GWE1_38_10</name>
    <dbReference type="NCBI Taxonomy" id="1618488"/>
    <lineage>
        <taxon>Bacteria</taxon>
        <taxon>Candidatus Shapironibacteriota</taxon>
    </lineage>
</organism>
<accession>A0A0G0KMC1</accession>
<comment type="caution">
    <text evidence="1">The sequence shown here is derived from an EMBL/GenBank/DDBJ whole genome shotgun (WGS) entry which is preliminary data.</text>
</comment>
<evidence type="ECO:0000313" key="1">
    <source>
        <dbReference type="EMBL" id="KKQ50344.1"/>
    </source>
</evidence>
<gene>
    <name evidence="1" type="ORF">US68_C0006G0024</name>
</gene>